<dbReference type="EMBL" id="LR797036">
    <property type="protein sequence ID" value="CAB4183364.1"/>
    <property type="molecule type" value="Genomic_DNA"/>
</dbReference>
<sequence>MILSAPMDHESWLQYGWEMGYCGPPICYVHDGLPMSMDEDEEFCEGGDPCIHIVRMYDDHIHRLAIESNDSPTNWRASNMGWSRE</sequence>
<proteinExistence type="predicted"/>
<accession>A0A6J5QUU0</accession>
<evidence type="ECO:0000313" key="1">
    <source>
        <dbReference type="EMBL" id="CAB4183364.1"/>
    </source>
</evidence>
<reference evidence="1" key="1">
    <citation type="submission" date="2020-05" db="EMBL/GenBank/DDBJ databases">
        <authorList>
            <person name="Chiriac C."/>
            <person name="Salcher M."/>
            <person name="Ghai R."/>
            <person name="Kavagutti S V."/>
        </authorList>
    </citation>
    <scope>NUCLEOTIDE SEQUENCE</scope>
</reference>
<name>A0A6J5QUU0_9CAUD</name>
<gene>
    <name evidence="1" type="ORF">UFOVP1083_51</name>
    <name evidence="2" type="ORF">UFOVP1327_2</name>
</gene>
<evidence type="ECO:0000313" key="2">
    <source>
        <dbReference type="EMBL" id="CAB4198925.1"/>
    </source>
</evidence>
<protein>
    <submittedName>
        <fullName evidence="1">Uncharacterized protein</fullName>
    </submittedName>
</protein>
<dbReference type="EMBL" id="LR797277">
    <property type="protein sequence ID" value="CAB4198925.1"/>
    <property type="molecule type" value="Genomic_DNA"/>
</dbReference>
<organism evidence="1">
    <name type="scientific">uncultured Caudovirales phage</name>
    <dbReference type="NCBI Taxonomy" id="2100421"/>
    <lineage>
        <taxon>Viruses</taxon>
        <taxon>Duplodnaviria</taxon>
        <taxon>Heunggongvirae</taxon>
        <taxon>Uroviricota</taxon>
        <taxon>Caudoviricetes</taxon>
        <taxon>Peduoviridae</taxon>
        <taxon>Maltschvirus</taxon>
        <taxon>Maltschvirus maltsch</taxon>
    </lineage>
</organism>